<dbReference type="KEGG" id="gsn:YC6258_02395"/>
<keyword evidence="7 9" id="KW-0472">Membrane</keyword>
<dbReference type="InterPro" id="IPR005548">
    <property type="entry name" value="Cell_div_FtsQ/DivIB_C"/>
</dbReference>
<keyword evidence="12" id="KW-1185">Reference proteome</keyword>
<protein>
    <recommendedName>
        <fullName evidence="9">Cell division protein FtsQ</fullName>
    </recommendedName>
</protein>
<evidence type="ECO:0000256" key="1">
    <source>
        <dbReference type="ARBA" id="ARBA00004370"/>
    </source>
</evidence>
<dbReference type="GO" id="GO:0005886">
    <property type="term" value="C:plasma membrane"/>
    <property type="evidence" value="ECO:0007669"/>
    <property type="project" value="UniProtKB-SubCell"/>
</dbReference>
<dbReference type="HAMAP" id="MF_00911">
    <property type="entry name" value="FtsQ_subfam"/>
    <property type="match status" value="1"/>
</dbReference>
<keyword evidence="8 9" id="KW-0131">Cell cycle</keyword>
<dbReference type="InterPro" id="IPR026579">
    <property type="entry name" value="FtsQ"/>
</dbReference>
<accession>A0A0C5VM45</accession>
<evidence type="ECO:0000256" key="3">
    <source>
        <dbReference type="ARBA" id="ARBA00022519"/>
    </source>
</evidence>
<keyword evidence="4 9" id="KW-0132">Cell division</keyword>
<evidence type="ECO:0000256" key="9">
    <source>
        <dbReference type="HAMAP-Rule" id="MF_00911"/>
    </source>
</evidence>
<dbReference type="PANTHER" id="PTHR35851:SF1">
    <property type="entry name" value="CELL DIVISION PROTEIN FTSQ"/>
    <property type="match status" value="1"/>
</dbReference>
<comment type="subcellular location">
    <subcellularLocation>
        <location evidence="9">Cell inner membrane</location>
        <topology evidence="9">Single-pass type II membrane protein</topology>
    </subcellularLocation>
    <subcellularLocation>
        <location evidence="1">Membrane</location>
    </subcellularLocation>
    <text evidence="9">Localizes to the division septum.</text>
</comment>
<keyword evidence="6 9" id="KW-1133">Transmembrane helix</keyword>
<sequence>MTLAITREHPKVRGATRKKQKKPSKILSYVRVILNLRAWTVIAVFAVTVCLLFFTAVGIQKIRWSVSSVKFDQVLIYEDADAFKQYLSGLVGVNLLTGGLQQVKSDIESFPWIASASLSLEWPGVLQVSVEEEKPLAYWNNSGVVSQTGKIFNSETNSLMLPRLYGPKGSLDTVMQQYVTFSSALLRQGLVLDSLTMTSDGGVSLKTESGMEILLGRKDITERFDSVLSVLARSNQYVDRIKYLDARYEHAVALKVIEQQVVSGEETNGRG</sequence>
<evidence type="ECO:0000256" key="2">
    <source>
        <dbReference type="ARBA" id="ARBA00022475"/>
    </source>
</evidence>
<dbReference type="PATRIC" id="fig|1445510.3.peg.2351"/>
<dbReference type="GO" id="GO:0090529">
    <property type="term" value="P:cell septum assembly"/>
    <property type="evidence" value="ECO:0007669"/>
    <property type="project" value="InterPro"/>
</dbReference>
<evidence type="ECO:0000256" key="4">
    <source>
        <dbReference type="ARBA" id="ARBA00022618"/>
    </source>
</evidence>
<proteinExistence type="inferred from homology"/>
<name>A0A0C5VM45_9GAMM</name>
<dbReference type="Gene3D" id="3.40.50.11690">
    <property type="entry name" value="Cell division protein FtsQ/DivIB"/>
    <property type="match status" value="1"/>
</dbReference>
<reference evidence="11 12" key="1">
    <citation type="submission" date="2014-01" db="EMBL/GenBank/DDBJ databases">
        <title>Full genme sequencing of cellulolytic bacterium Gynuella sunshinyii YC6258T gen. nov., sp. nov.</title>
        <authorList>
            <person name="Khan H."/>
            <person name="Chung E.J."/>
            <person name="Chung Y.R."/>
        </authorList>
    </citation>
    <scope>NUCLEOTIDE SEQUENCE [LARGE SCALE GENOMIC DNA]</scope>
    <source>
        <strain evidence="11 12">YC6258</strain>
    </source>
</reference>
<dbReference type="AlphaFoldDB" id="A0A0C5VM45"/>
<dbReference type="OrthoDB" id="9790370at2"/>
<comment type="function">
    <text evidence="9">Essential cell division protein. May link together the upstream cell division proteins, which are predominantly cytoplasmic, with the downstream cell division proteins, which are predominantly periplasmic. May control correct divisome assembly.</text>
</comment>
<dbReference type="STRING" id="1445510.YC6258_02395"/>
<keyword evidence="2 9" id="KW-1003">Cell membrane</keyword>
<dbReference type="Pfam" id="PF08478">
    <property type="entry name" value="POTRA_1"/>
    <property type="match status" value="1"/>
</dbReference>
<comment type="similarity">
    <text evidence="9">Belongs to the FtsQ/DivIB family. FtsQ subfamily.</text>
</comment>
<dbReference type="Gene3D" id="3.10.20.310">
    <property type="entry name" value="membrane protein fhac"/>
    <property type="match status" value="1"/>
</dbReference>
<keyword evidence="3 9" id="KW-0997">Cell inner membrane</keyword>
<evidence type="ECO:0000256" key="5">
    <source>
        <dbReference type="ARBA" id="ARBA00022692"/>
    </source>
</evidence>
<evidence type="ECO:0000256" key="7">
    <source>
        <dbReference type="ARBA" id="ARBA00023136"/>
    </source>
</evidence>
<comment type="subunit">
    <text evidence="9">Part of a complex composed of FtsB, FtsL and FtsQ.</text>
</comment>
<keyword evidence="5 9" id="KW-0812">Transmembrane</keyword>
<dbReference type="EMBL" id="CP007142">
    <property type="protein sequence ID" value="AJQ94433.1"/>
    <property type="molecule type" value="Genomic_DNA"/>
</dbReference>
<dbReference type="Pfam" id="PF03799">
    <property type="entry name" value="FtsQ_DivIB_C"/>
    <property type="match status" value="1"/>
</dbReference>
<evidence type="ECO:0000259" key="10">
    <source>
        <dbReference type="PROSITE" id="PS51779"/>
    </source>
</evidence>
<evidence type="ECO:0000313" key="11">
    <source>
        <dbReference type="EMBL" id="AJQ94433.1"/>
    </source>
</evidence>
<organism evidence="11 12">
    <name type="scientific">Gynuella sunshinyii YC6258</name>
    <dbReference type="NCBI Taxonomy" id="1445510"/>
    <lineage>
        <taxon>Bacteria</taxon>
        <taxon>Pseudomonadati</taxon>
        <taxon>Pseudomonadota</taxon>
        <taxon>Gammaproteobacteria</taxon>
        <taxon>Oceanospirillales</taxon>
        <taxon>Saccharospirillaceae</taxon>
        <taxon>Gynuella</taxon>
    </lineage>
</organism>
<dbReference type="InterPro" id="IPR045335">
    <property type="entry name" value="FtsQ_C_sf"/>
</dbReference>
<evidence type="ECO:0000256" key="6">
    <source>
        <dbReference type="ARBA" id="ARBA00022989"/>
    </source>
</evidence>
<evidence type="ECO:0000313" key="12">
    <source>
        <dbReference type="Proteomes" id="UP000032266"/>
    </source>
</evidence>
<dbReference type="PROSITE" id="PS51779">
    <property type="entry name" value="POTRA"/>
    <property type="match status" value="1"/>
</dbReference>
<dbReference type="InterPro" id="IPR013685">
    <property type="entry name" value="POTRA_FtsQ_type"/>
</dbReference>
<dbReference type="GO" id="GO:0032153">
    <property type="term" value="C:cell division site"/>
    <property type="evidence" value="ECO:0007669"/>
    <property type="project" value="UniProtKB-UniRule"/>
</dbReference>
<dbReference type="Proteomes" id="UP000032266">
    <property type="component" value="Chromosome"/>
</dbReference>
<gene>
    <name evidence="9" type="primary">ftsQ</name>
    <name evidence="11" type="ORF">YC6258_02395</name>
</gene>
<feature type="domain" description="POTRA" evidence="10">
    <location>
        <begin position="64"/>
        <end position="133"/>
    </location>
</feature>
<dbReference type="HOGENOM" id="CLU_064041_1_1_6"/>
<dbReference type="InterPro" id="IPR034746">
    <property type="entry name" value="POTRA"/>
</dbReference>
<evidence type="ECO:0000256" key="8">
    <source>
        <dbReference type="ARBA" id="ARBA00023306"/>
    </source>
</evidence>
<dbReference type="PANTHER" id="PTHR35851">
    <property type="entry name" value="CELL DIVISION PROTEIN FTSQ"/>
    <property type="match status" value="1"/>
</dbReference>
<dbReference type="GO" id="GO:0043093">
    <property type="term" value="P:FtsZ-dependent cytokinesis"/>
    <property type="evidence" value="ECO:0007669"/>
    <property type="project" value="UniProtKB-UniRule"/>
</dbReference>
<feature type="transmembrane region" description="Helical" evidence="9">
    <location>
        <begin position="38"/>
        <end position="59"/>
    </location>
</feature>